<dbReference type="PROSITE" id="PS51257">
    <property type="entry name" value="PROKAR_LIPOPROTEIN"/>
    <property type="match status" value="1"/>
</dbReference>
<feature type="domain" description="Multidrug resistance protein MdtA-like barrel-sandwich hybrid" evidence="6">
    <location>
        <begin position="66"/>
        <end position="208"/>
    </location>
</feature>
<feature type="domain" description="Multidrug resistance protein MdtA-like C-terminal permuted SH3" evidence="8">
    <location>
        <begin position="315"/>
        <end position="376"/>
    </location>
</feature>
<evidence type="ECO:0000313" key="9">
    <source>
        <dbReference type="EMBL" id="UNM95457.1"/>
    </source>
</evidence>
<dbReference type="NCBIfam" id="TIGR01730">
    <property type="entry name" value="RND_mfp"/>
    <property type="match status" value="1"/>
</dbReference>
<dbReference type="Pfam" id="PF25944">
    <property type="entry name" value="Beta-barrel_RND"/>
    <property type="match status" value="1"/>
</dbReference>
<feature type="chain" id="PRO_5045660838" evidence="4">
    <location>
        <begin position="25"/>
        <end position="402"/>
    </location>
</feature>
<dbReference type="PANTHER" id="PTHR30158">
    <property type="entry name" value="ACRA/E-RELATED COMPONENT OF DRUG EFFLUX TRANSPORTER"/>
    <property type="match status" value="1"/>
</dbReference>
<sequence length="402" mass="43025">MRKTNYFKHLRNALGVVSLGLVIAACGNDEPSQMGMTAPQAVVQPVERQNITVEAELPGRTEASVIAEVRPQVGGIILSQNFTEGSMVKEGDQLYQIDPATFEATLLQAEAGLARAQANQNAAKLKADRLNALGNSKAVSQQDIDDAQAALLQANAEVLGAEAQVSTAKISLEYTKMEAPITGQIGRSNFTQGALVSPGQAKEMAVIQVLDPMKVNITYSAAEFAEVQKKIKAGIYTEKQVVNPQTGETESGHLVRVYLDDGTLYDKAGYIKFSDLTVNPTTGSIFLQAQFENDGSLYPGMFLRTVVEQGIEEGALVIPQKAVTQGPGGISMVIVIDEKNVASFRPVEISRAHGQNWVIAGGLQEGERVVVKGLQTVQSAIQRSGGQDVHVDVISDDVFTQL</sequence>
<dbReference type="InterPro" id="IPR058625">
    <property type="entry name" value="MdtA-like_BSH"/>
</dbReference>
<dbReference type="PANTHER" id="PTHR30158:SF3">
    <property type="entry name" value="MULTIDRUG EFFLUX PUMP SUBUNIT ACRA-RELATED"/>
    <property type="match status" value="1"/>
</dbReference>
<dbReference type="InterPro" id="IPR006143">
    <property type="entry name" value="RND_pump_MFP"/>
</dbReference>
<accession>A0ABY3WXW5</accession>
<evidence type="ECO:0000256" key="4">
    <source>
        <dbReference type="SAM" id="SignalP"/>
    </source>
</evidence>
<evidence type="ECO:0000259" key="8">
    <source>
        <dbReference type="Pfam" id="PF25967"/>
    </source>
</evidence>
<evidence type="ECO:0000256" key="1">
    <source>
        <dbReference type="ARBA" id="ARBA00004519"/>
    </source>
</evidence>
<feature type="signal peptide" evidence="4">
    <location>
        <begin position="1"/>
        <end position="24"/>
    </location>
</feature>
<dbReference type="InterPro" id="IPR058626">
    <property type="entry name" value="MdtA-like_b-barrel"/>
</dbReference>
<evidence type="ECO:0000256" key="3">
    <source>
        <dbReference type="SAM" id="Coils"/>
    </source>
</evidence>
<dbReference type="InterPro" id="IPR058627">
    <property type="entry name" value="MdtA-like_C"/>
</dbReference>
<dbReference type="Pfam" id="PF25876">
    <property type="entry name" value="HH_MFP_RND"/>
    <property type="match status" value="1"/>
</dbReference>
<keyword evidence="3" id="KW-0175">Coiled coil</keyword>
<evidence type="ECO:0000256" key="2">
    <source>
        <dbReference type="ARBA" id="ARBA00009477"/>
    </source>
</evidence>
<gene>
    <name evidence="9" type="ORF">MMG00_09490</name>
</gene>
<name>A0ABY3WXW5_9GAMM</name>
<dbReference type="Gene3D" id="2.40.420.20">
    <property type="match status" value="1"/>
</dbReference>
<evidence type="ECO:0000313" key="10">
    <source>
        <dbReference type="Proteomes" id="UP000829542"/>
    </source>
</evidence>
<dbReference type="Proteomes" id="UP000829542">
    <property type="component" value="Chromosome"/>
</dbReference>
<comment type="similarity">
    <text evidence="2">Belongs to the membrane fusion protein (MFP) (TC 8.A.1) family.</text>
</comment>
<dbReference type="Gene3D" id="2.40.30.170">
    <property type="match status" value="1"/>
</dbReference>
<dbReference type="EMBL" id="CP093379">
    <property type="protein sequence ID" value="UNM95457.1"/>
    <property type="molecule type" value="Genomic_DNA"/>
</dbReference>
<dbReference type="Pfam" id="PF25967">
    <property type="entry name" value="RND-MFP_C"/>
    <property type="match status" value="1"/>
</dbReference>
<dbReference type="RefSeq" id="WP_242147722.1">
    <property type="nucleotide sequence ID" value="NZ_CP093379.1"/>
</dbReference>
<dbReference type="Gene3D" id="1.10.287.470">
    <property type="entry name" value="Helix hairpin bin"/>
    <property type="match status" value="1"/>
</dbReference>
<reference evidence="9 10" key="1">
    <citation type="submission" date="2022-03" db="EMBL/GenBank/DDBJ databases">
        <title>Ignatzschineria rhizosphaerae HR5S32.</title>
        <authorList>
            <person name="Sun J.Q."/>
            <person name="Feng J.Y."/>
        </authorList>
    </citation>
    <scope>NUCLEOTIDE SEQUENCE [LARGE SCALE GENOMIC DNA]</scope>
    <source>
        <strain evidence="9 10">HR5S32</strain>
    </source>
</reference>
<feature type="domain" description="Multidrug resistance protein MdtA-like alpha-helical hairpin" evidence="5">
    <location>
        <begin position="106"/>
        <end position="175"/>
    </location>
</feature>
<evidence type="ECO:0000259" key="7">
    <source>
        <dbReference type="Pfam" id="PF25944"/>
    </source>
</evidence>
<comment type="subcellular location">
    <subcellularLocation>
        <location evidence="1">Cell inner membrane</location>
        <topology evidence="1">Lipid-anchor</topology>
    </subcellularLocation>
</comment>
<feature type="domain" description="Multidrug resistance protein MdtA-like beta-barrel" evidence="7">
    <location>
        <begin position="212"/>
        <end position="308"/>
    </location>
</feature>
<keyword evidence="4" id="KW-0732">Signal</keyword>
<evidence type="ECO:0000259" key="6">
    <source>
        <dbReference type="Pfam" id="PF25917"/>
    </source>
</evidence>
<dbReference type="SUPFAM" id="SSF111369">
    <property type="entry name" value="HlyD-like secretion proteins"/>
    <property type="match status" value="1"/>
</dbReference>
<protein>
    <submittedName>
        <fullName evidence="9">Efflux RND transporter periplasmic adaptor subunit</fullName>
    </submittedName>
</protein>
<keyword evidence="10" id="KW-1185">Reference proteome</keyword>
<feature type="coiled-coil region" evidence="3">
    <location>
        <begin position="113"/>
        <end position="164"/>
    </location>
</feature>
<dbReference type="Gene3D" id="2.40.50.100">
    <property type="match status" value="1"/>
</dbReference>
<proteinExistence type="inferred from homology"/>
<evidence type="ECO:0000259" key="5">
    <source>
        <dbReference type="Pfam" id="PF25876"/>
    </source>
</evidence>
<dbReference type="InterPro" id="IPR058624">
    <property type="entry name" value="MdtA-like_HH"/>
</dbReference>
<dbReference type="Pfam" id="PF25917">
    <property type="entry name" value="BSH_RND"/>
    <property type="match status" value="1"/>
</dbReference>
<organism evidence="9 10">
    <name type="scientific">Ignatzschineria rhizosphaerae</name>
    <dbReference type="NCBI Taxonomy" id="2923279"/>
    <lineage>
        <taxon>Bacteria</taxon>
        <taxon>Pseudomonadati</taxon>
        <taxon>Pseudomonadota</taxon>
        <taxon>Gammaproteobacteria</taxon>
        <taxon>Cardiobacteriales</taxon>
        <taxon>Ignatzschineriaceae</taxon>
        <taxon>Ignatzschineria</taxon>
    </lineage>
</organism>